<keyword evidence="1" id="KW-0175">Coiled coil</keyword>
<evidence type="ECO:0000256" key="1">
    <source>
        <dbReference type="SAM" id="Coils"/>
    </source>
</evidence>
<feature type="non-terminal residue" evidence="2">
    <location>
        <position position="253"/>
    </location>
</feature>
<feature type="coiled-coil region" evidence="1">
    <location>
        <begin position="76"/>
        <end position="107"/>
    </location>
</feature>
<sequence>MSDYQESAAKGQATAKKQLLDMVSTRNDQFKDVALWLAQQSDDVLTAEERTQYGITYIPDINKKDSDAFYYLAACADKISRQAQESTKELQDTLDNFNNENQKWAARDEAQCKKIASLETEARVLRETSMPTTTARTVRFSDPEAFNGNDSSAVKRSTKFRTWKNAVWTRWTASPSEFATEYSKIAWASTKLGGPALGGVIHHIEIMHDHPDDPSYWKWLTAKGFLDALSLKYATVDLASAAELRLESLWQKG</sequence>
<protein>
    <submittedName>
        <fullName evidence="2">Uncharacterized protein</fullName>
    </submittedName>
</protein>
<gene>
    <name evidence="2" type="ORF">QBC36DRAFT_315950</name>
</gene>
<evidence type="ECO:0000313" key="3">
    <source>
        <dbReference type="Proteomes" id="UP001302321"/>
    </source>
</evidence>
<proteinExistence type="predicted"/>
<dbReference type="AlphaFoldDB" id="A0AAN7A2Z1"/>
<organism evidence="2 3">
    <name type="scientific">Triangularia setosa</name>
    <dbReference type="NCBI Taxonomy" id="2587417"/>
    <lineage>
        <taxon>Eukaryota</taxon>
        <taxon>Fungi</taxon>
        <taxon>Dikarya</taxon>
        <taxon>Ascomycota</taxon>
        <taxon>Pezizomycotina</taxon>
        <taxon>Sordariomycetes</taxon>
        <taxon>Sordariomycetidae</taxon>
        <taxon>Sordariales</taxon>
        <taxon>Podosporaceae</taxon>
        <taxon>Triangularia</taxon>
    </lineage>
</organism>
<dbReference type="Proteomes" id="UP001302321">
    <property type="component" value="Unassembled WGS sequence"/>
</dbReference>
<name>A0AAN7A2Z1_9PEZI</name>
<comment type="caution">
    <text evidence="2">The sequence shown here is derived from an EMBL/GenBank/DDBJ whole genome shotgun (WGS) entry which is preliminary data.</text>
</comment>
<reference evidence="2" key="1">
    <citation type="journal article" date="2023" name="Mol. Phylogenet. Evol.">
        <title>Genome-scale phylogeny and comparative genomics of the fungal order Sordariales.</title>
        <authorList>
            <person name="Hensen N."/>
            <person name="Bonometti L."/>
            <person name="Westerberg I."/>
            <person name="Brannstrom I.O."/>
            <person name="Guillou S."/>
            <person name="Cros-Aarteil S."/>
            <person name="Calhoun S."/>
            <person name="Haridas S."/>
            <person name="Kuo A."/>
            <person name="Mondo S."/>
            <person name="Pangilinan J."/>
            <person name="Riley R."/>
            <person name="LaButti K."/>
            <person name="Andreopoulos B."/>
            <person name="Lipzen A."/>
            <person name="Chen C."/>
            <person name="Yan M."/>
            <person name="Daum C."/>
            <person name="Ng V."/>
            <person name="Clum A."/>
            <person name="Steindorff A."/>
            <person name="Ohm R.A."/>
            <person name="Martin F."/>
            <person name="Silar P."/>
            <person name="Natvig D.O."/>
            <person name="Lalanne C."/>
            <person name="Gautier V."/>
            <person name="Ament-Velasquez S.L."/>
            <person name="Kruys A."/>
            <person name="Hutchinson M.I."/>
            <person name="Powell A.J."/>
            <person name="Barry K."/>
            <person name="Miller A.N."/>
            <person name="Grigoriev I.V."/>
            <person name="Debuchy R."/>
            <person name="Gladieux P."/>
            <person name="Hiltunen Thoren M."/>
            <person name="Johannesson H."/>
        </authorList>
    </citation>
    <scope>NUCLEOTIDE SEQUENCE</scope>
    <source>
        <strain evidence="2">CBS 892.96</strain>
    </source>
</reference>
<evidence type="ECO:0000313" key="2">
    <source>
        <dbReference type="EMBL" id="KAK4171279.1"/>
    </source>
</evidence>
<accession>A0AAN7A2Z1</accession>
<dbReference type="EMBL" id="MU866596">
    <property type="protein sequence ID" value="KAK4171279.1"/>
    <property type="molecule type" value="Genomic_DNA"/>
</dbReference>
<reference evidence="2" key="2">
    <citation type="submission" date="2023-05" db="EMBL/GenBank/DDBJ databases">
        <authorList>
            <consortium name="Lawrence Berkeley National Laboratory"/>
            <person name="Steindorff A."/>
            <person name="Hensen N."/>
            <person name="Bonometti L."/>
            <person name="Westerberg I."/>
            <person name="Brannstrom I.O."/>
            <person name="Guillou S."/>
            <person name="Cros-Aarteil S."/>
            <person name="Calhoun S."/>
            <person name="Haridas S."/>
            <person name="Kuo A."/>
            <person name="Mondo S."/>
            <person name="Pangilinan J."/>
            <person name="Riley R."/>
            <person name="Labutti K."/>
            <person name="Andreopoulos B."/>
            <person name="Lipzen A."/>
            <person name="Chen C."/>
            <person name="Yanf M."/>
            <person name="Daum C."/>
            <person name="Ng V."/>
            <person name="Clum A."/>
            <person name="Ohm R."/>
            <person name="Martin F."/>
            <person name="Silar P."/>
            <person name="Natvig D."/>
            <person name="Lalanne C."/>
            <person name="Gautier V."/>
            <person name="Ament-Velasquez S.L."/>
            <person name="Kruys A."/>
            <person name="Hutchinson M.I."/>
            <person name="Powell A.J."/>
            <person name="Barry K."/>
            <person name="Miller A.N."/>
            <person name="Grigoriev I.V."/>
            <person name="Debuchy R."/>
            <person name="Gladieux P."/>
            <person name="Thoren M.H."/>
            <person name="Johannesson H."/>
        </authorList>
    </citation>
    <scope>NUCLEOTIDE SEQUENCE</scope>
    <source>
        <strain evidence="2">CBS 892.96</strain>
    </source>
</reference>
<keyword evidence="3" id="KW-1185">Reference proteome</keyword>